<dbReference type="Gene3D" id="1.10.20.140">
    <property type="match status" value="1"/>
</dbReference>
<dbReference type="InterPro" id="IPR039657">
    <property type="entry name" value="Dimethylallyltransferase"/>
</dbReference>
<dbReference type="FunCoup" id="U2EGC4">
    <property type="interactions" value="424"/>
</dbReference>
<dbReference type="AlphaFoldDB" id="U2EGC4"/>
<comment type="function">
    <text evidence="2 10 12">Catalyzes the transfer of a dimethylallyl group onto the adenine at position 37 in tRNAs that read codons beginning with uridine, leading to the formation of N6-(dimethylallyl)adenosine (i(6)A).</text>
</comment>
<dbReference type="STRING" id="1033810.HLPCO_000332"/>
<evidence type="ECO:0000256" key="11">
    <source>
        <dbReference type="RuleBase" id="RU003783"/>
    </source>
</evidence>
<evidence type="ECO:0000313" key="14">
    <source>
        <dbReference type="EMBL" id="ERJ13666.1"/>
    </source>
</evidence>
<feature type="site" description="Interaction with substrate tRNA" evidence="10">
    <location>
        <position position="118"/>
    </location>
</feature>
<comment type="similarity">
    <text evidence="3 10 13">Belongs to the IPP transferase family.</text>
</comment>
<dbReference type="SUPFAM" id="SSF52540">
    <property type="entry name" value="P-loop containing nucleoside triphosphate hydrolases"/>
    <property type="match status" value="2"/>
</dbReference>
<dbReference type="Pfam" id="PF01715">
    <property type="entry name" value="IPPT"/>
    <property type="match status" value="1"/>
</dbReference>
<dbReference type="PANTHER" id="PTHR11088:SF60">
    <property type="entry name" value="TRNA DIMETHYLALLYLTRANSFERASE"/>
    <property type="match status" value="1"/>
</dbReference>
<dbReference type="EC" id="2.5.1.75" evidence="10"/>
<evidence type="ECO:0000256" key="10">
    <source>
        <dbReference type="HAMAP-Rule" id="MF_00185"/>
    </source>
</evidence>
<dbReference type="InterPro" id="IPR018022">
    <property type="entry name" value="IPT"/>
</dbReference>
<evidence type="ECO:0000256" key="9">
    <source>
        <dbReference type="ARBA" id="ARBA00049563"/>
    </source>
</evidence>
<comment type="catalytic activity">
    <reaction evidence="9 10 11">
        <text>adenosine(37) in tRNA + dimethylallyl diphosphate = N(6)-dimethylallyladenosine(37) in tRNA + diphosphate</text>
        <dbReference type="Rhea" id="RHEA:26482"/>
        <dbReference type="Rhea" id="RHEA-COMP:10162"/>
        <dbReference type="Rhea" id="RHEA-COMP:10375"/>
        <dbReference type="ChEBI" id="CHEBI:33019"/>
        <dbReference type="ChEBI" id="CHEBI:57623"/>
        <dbReference type="ChEBI" id="CHEBI:74411"/>
        <dbReference type="ChEBI" id="CHEBI:74415"/>
        <dbReference type="EC" id="2.5.1.75"/>
    </reaction>
</comment>
<dbReference type="eggNOG" id="COG0324">
    <property type="taxonomic scope" value="Bacteria"/>
</dbReference>
<keyword evidence="7 10" id="KW-0067">ATP-binding</keyword>
<evidence type="ECO:0000256" key="4">
    <source>
        <dbReference type="ARBA" id="ARBA00022679"/>
    </source>
</evidence>
<dbReference type="Gene3D" id="3.40.50.300">
    <property type="entry name" value="P-loop containing nucleotide triphosphate hydrolases"/>
    <property type="match status" value="1"/>
</dbReference>
<dbReference type="GO" id="GO:0005524">
    <property type="term" value="F:ATP binding"/>
    <property type="evidence" value="ECO:0007669"/>
    <property type="project" value="UniProtKB-UniRule"/>
</dbReference>
<keyword evidence="5 10" id="KW-0819">tRNA processing</keyword>
<comment type="caution">
    <text evidence="14">The sequence shown here is derived from an EMBL/GenBank/DDBJ whole genome shotgun (WGS) entry which is preliminary data.</text>
</comment>
<dbReference type="NCBIfam" id="TIGR00174">
    <property type="entry name" value="miaA"/>
    <property type="match status" value="1"/>
</dbReference>
<protein>
    <recommendedName>
        <fullName evidence="10">tRNA dimethylallyltransferase</fullName>
        <ecNumber evidence="10">2.5.1.75</ecNumber>
    </recommendedName>
    <alternativeName>
        <fullName evidence="10">Dimethylallyl diphosphate:tRNA dimethylallyltransferase</fullName>
        <shortName evidence="10">DMAPP:tRNA dimethylallyltransferase</shortName>
        <shortName evidence="10">DMATase</shortName>
    </alternativeName>
    <alternativeName>
        <fullName evidence="10">Isopentenyl-diphosphate:tRNA isopentenyltransferase</fullName>
        <shortName evidence="10">IPP transferase</shortName>
        <shortName evidence="10">IPPT</shortName>
        <shortName evidence="10">IPTase</shortName>
    </alternativeName>
</protein>
<evidence type="ECO:0000256" key="7">
    <source>
        <dbReference type="ARBA" id="ARBA00022840"/>
    </source>
</evidence>
<evidence type="ECO:0000256" key="6">
    <source>
        <dbReference type="ARBA" id="ARBA00022741"/>
    </source>
</evidence>
<evidence type="ECO:0000256" key="8">
    <source>
        <dbReference type="ARBA" id="ARBA00022842"/>
    </source>
</evidence>
<dbReference type="InterPro" id="IPR027417">
    <property type="entry name" value="P-loop_NTPase"/>
</dbReference>
<dbReference type="InParanoid" id="U2EGC4"/>
<reference evidence="14 15" key="2">
    <citation type="journal article" date="2013" name="PLoS ONE">
        <title>INDIGO - INtegrated Data Warehouse of MIcrobial GenOmes with Examples from the Red Sea Extremophiles.</title>
        <authorList>
            <person name="Alam I."/>
            <person name="Antunes A."/>
            <person name="Kamau A.A."/>
            <person name="Ba Alawi W."/>
            <person name="Kalkatawi M."/>
            <person name="Stingl U."/>
            <person name="Bajic V.B."/>
        </authorList>
    </citation>
    <scope>NUCLEOTIDE SEQUENCE [LARGE SCALE GENOMIC DNA]</scope>
    <source>
        <strain evidence="14 15">SSD-17B</strain>
    </source>
</reference>
<organism evidence="14 15">
    <name type="scientific">Haloplasma contractile SSD-17B</name>
    <dbReference type="NCBI Taxonomy" id="1033810"/>
    <lineage>
        <taxon>Bacteria</taxon>
        <taxon>Bacillati</taxon>
        <taxon>Mycoplasmatota</taxon>
        <taxon>Mollicutes</taxon>
        <taxon>Haloplasmatales</taxon>
        <taxon>Haloplasmataceae</taxon>
        <taxon>Haloplasma</taxon>
    </lineage>
</organism>
<keyword evidence="8 10" id="KW-0460">Magnesium</keyword>
<evidence type="ECO:0000256" key="3">
    <source>
        <dbReference type="ARBA" id="ARBA00005842"/>
    </source>
</evidence>
<feature type="binding site" evidence="10">
    <location>
        <begin position="9"/>
        <end position="16"/>
    </location>
    <ligand>
        <name>ATP</name>
        <dbReference type="ChEBI" id="CHEBI:30616"/>
    </ligand>
</feature>
<name>U2EGC4_9MOLU</name>
<keyword evidence="6 10" id="KW-0547">Nucleotide-binding</keyword>
<evidence type="ECO:0000256" key="13">
    <source>
        <dbReference type="RuleBase" id="RU003785"/>
    </source>
</evidence>
<reference evidence="14 15" key="1">
    <citation type="journal article" date="2011" name="J. Bacteriol.">
        <title>Genome sequence of Haloplasma contractile, an unusual contractile bacterium from a deep-sea anoxic brine lake.</title>
        <authorList>
            <person name="Antunes A."/>
            <person name="Alam I."/>
            <person name="El Dorry H."/>
            <person name="Siam R."/>
            <person name="Robertson A."/>
            <person name="Bajic V.B."/>
            <person name="Stingl U."/>
        </authorList>
    </citation>
    <scope>NUCLEOTIDE SEQUENCE [LARGE SCALE GENOMIC DNA]</scope>
    <source>
        <strain evidence="14 15">SSD-17B</strain>
    </source>
</reference>
<gene>
    <name evidence="10 14" type="primary">miaA</name>
    <name evidence="14" type="ORF">HLPCO_000332</name>
</gene>
<evidence type="ECO:0000313" key="15">
    <source>
        <dbReference type="Proteomes" id="UP000005707"/>
    </source>
</evidence>
<keyword evidence="4 10" id="KW-0808">Transferase</keyword>
<comment type="caution">
    <text evidence="10">Lacks conserved residue(s) required for the propagation of feature annotation.</text>
</comment>
<dbReference type="GO" id="GO:0006400">
    <property type="term" value="P:tRNA modification"/>
    <property type="evidence" value="ECO:0007669"/>
    <property type="project" value="TreeGrafter"/>
</dbReference>
<feature type="site" description="Interaction with substrate tRNA" evidence="10">
    <location>
        <position position="100"/>
    </location>
</feature>
<evidence type="ECO:0000256" key="2">
    <source>
        <dbReference type="ARBA" id="ARBA00003213"/>
    </source>
</evidence>
<dbReference type="GO" id="GO:0052381">
    <property type="term" value="F:tRNA dimethylallyltransferase activity"/>
    <property type="evidence" value="ECO:0007669"/>
    <property type="project" value="UniProtKB-UniRule"/>
</dbReference>
<dbReference type="RefSeq" id="WP_008826229.1">
    <property type="nucleotide sequence ID" value="NZ_AFNU02000001.1"/>
</dbReference>
<accession>U2EGC4</accession>
<feature type="binding site" evidence="10">
    <location>
        <begin position="11"/>
        <end position="16"/>
    </location>
    <ligand>
        <name>substrate</name>
    </ligand>
</feature>
<dbReference type="PANTHER" id="PTHR11088">
    <property type="entry name" value="TRNA DIMETHYLALLYLTRANSFERASE"/>
    <property type="match status" value="1"/>
</dbReference>
<dbReference type="EMBL" id="AFNU02000001">
    <property type="protein sequence ID" value="ERJ13666.1"/>
    <property type="molecule type" value="Genomic_DNA"/>
</dbReference>
<dbReference type="Proteomes" id="UP000005707">
    <property type="component" value="Unassembled WGS sequence"/>
</dbReference>
<evidence type="ECO:0000256" key="12">
    <source>
        <dbReference type="RuleBase" id="RU003784"/>
    </source>
</evidence>
<dbReference type="HAMAP" id="MF_00185">
    <property type="entry name" value="IPP_trans"/>
    <property type="match status" value="1"/>
</dbReference>
<evidence type="ECO:0000256" key="5">
    <source>
        <dbReference type="ARBA" id="ARBA00022694"/>
    </source>
</evidence>
<dbReference type="OrthoDB" id="9776390at2"/>
<keyword evidence="15" id="KW-1185">Reference proteome</keyword>
<feature type="region of interest" description="Interaction with substrate tRNA" evidence="10">
    <location>
        <begin position="34"/>
        <end position="37"/>
    </location>
</feature>
<comment type="subunit">
    <text evidence="10">Monomer.</text>
</comment>
<sequence>MEKVLVIVGPTAVGKTKLSIELAKSFNGEVINGDSVQVYRGLDIGSAKITKDEMDGVKHHLFDIKDPDESFSVADFQLLVRDKIYEINKKGKLPIICGGTGLYIQAVLFDFNFKDEGRDERFETKYKHQSNELLHEHLKTFDPKSANIIHPNNRKRVLRAIEIYETTGKTKSEINEKQKQVPLYDAYMIGLELPRDLLYERINRRANIMVENGLIEEVKGLYDQGLNGKQSVTAIGYKELFDYFHGQVSLEEAINNIRRNTRRYAKRQFTYFKNKMEINWYPVNLEHYKETVDSVTKDVKNWLK</sequence>
<comment type="cofactor">
    <cofactor evidence="1 10">
        <name>Mg(2+)</name>
        <dbReference type="ChEBI" id="CHEBI:18420"/>
    </cofactor>
</comment>
<evidence type="ECO:0000256" key="1">
    <source>
        <dbReference type="ARBA" id="ARBA00001946"/>
    </source>
</evidence>
<proteinExistence type="inferred from homology"/>